<reference evidence="1 2" key="1">
    <citation type="submission" date="2018-12" db="EMBL/GenBank/DDBJ databases">
        <title>Legionella sp,whole genome shotgun sequence.</title>
        <authorList>
            <person name="Wu H."/>
        </authorList>
    </citation>
    <scope>NUCLEOTIDE SEQUENCE [LARGE SCALE GENOMIC DNA]</scope>
    <source>
        <strain evidence="2">km714</strain>
    </source>
</reference>
<organism evidence="1 2">
    <name type="scientific">Legionella septentrionalis</name>
    <dbReference type="NCBI Taxonomy" id="2498109"/>
    <lineage>
        <taxon>Bacteria</taxon>
        <taxon>Pseudomonadati</taxon>
        <taxon>Pseudomonadota</taxon>
        <taxon>Gammaproteobacteria</taxon>
        <taxon>Legionellales</taxon>
        <taxon>Legionellaceae</taxon>
        <taxon>Legionella</taxon>
    </lineage>
</organism>
<dbReference type="RefSeq" id="WP_126955059.1">
    <property type="nucleotide sequence ID" value="NZ_RZGR01000058.1"/>
</dbReference>
<keyword evidence="2" id="KW-1185">Reference proteome</keyword>
<gene>
    <name evidence="1" type="ORF">EKM59_11600</name>
</gene>
<accession>A0A433JGI1</accession>
<name>A0A433JGI1_9GAMM</name>
<dbReference type="Proteomes" id="UP000288012">
    <property type="component" value="Unassembled WGS sequence"/>
</dbReference>
<dbReference type="EMBL" id="RZGR01000058">
    <property type="protein sequence ID" value="RUQ78855.1"/>
    <property type="molecule type" value="Genomic_DNA"/>
</dbReference>
<sequence>MTSFQKIHKNLTIKPLATTAAHYEEITPRRPLIENNENLNFGVYADETPLAIMELNAQNKPGIFNLMRTNRYKIDTHLEEANVTLNIN</sequence>
<evidence type="ECO:0000313" key="1">
    <source>
        <dbReference type="EMBL" id="RUQ78855.1"/>
    </source>
</evidence>
<proteinExistence type="predicted"/>
<protein>
    <submittedName>
        <fullName evidence="1">Uncharacterized protein</fullName>
    </submittedName>
</protein>
<dbReference type="AlphaFoldDB" id="A0A433JGI1"/>
<evidence type="ECO:0000313" key="2">
    <source>
        <dbReference type="Proteomes" id="UP000288012"/>
    </source>
</evidence>
<comment type="caution">
    <text evidence="1">The sequence shown here is derived from an EMBL/GenBank/DDBJ whole genome shotgun (WGS) entry which is preliminary data.</text>
</comment>